<feature type="region of interest" description="Disordered" evidence="1">
    <location>
        <begin position="85"/>
        <end position="120"/>
    </location>
</feature>
<comment type="caution">
    <text evidence="2">The sequence shown here is derived from an EMBL/GenBank/DDBJ whole genome shotgun (WGS) entry which is preliminary data.</text>
</comment>
<evidence type="ECO:0000313" key="3">
    <source>
        <dbReference type="Proteomes" id="UP001153269"/>
    </source>
</evidence>
<protein>
    <submittedName>
        <fullName evidence="2">Uncharacterized protein</fullName>
    </submittedName>
</protein>
<accession>A0A9N7YC97</accession>
<organism evidence="2 3">
    <name type="scientific">Pleuronectes platessa</name>
    <name type="common">European plaice</name>
    <dbReference type="NCBI Taxonomy" id="8262"/>
    <lineage>
        <taxon>Eukaryota</taxon>
        <taxon>Metazoa</taxon>
        <taxon>Chordata</taxon>
        <taxon>Craniata</taxon>
        <taxon>Vertebrata</taxon>
        <taxon>Euteleostomi</taxon>
        <taxon>Actinopterygii</taxon>
        <taxon>Neopterygii</taxon>
        <taxon>Teleostei</taxon>
        <taxon>Neoteleostei</taxon>
        <taxon>Acanthomorphata</taxon>
        <taxon>Carangaria</taxon>
        <taxon>Pleuronectiformes</taxon>
        <taxon>Pleuronectoidei</taxon>
        <taxon>Pleuronectidae</taxon>
        <taxon>Pleuronectes</taxon>
    </lineage>
</organism>
<sequence>MSHLSKLYETNNVNMGCTNNCSGTYLPFHEPSWKVRQGEQQLKDPGTEQIRDQSPSRSTEEFLSDSFGARVMWIPQEGLTSCEAHRRVVGKKEGGEEEKEEKEEKRRRDVAWEKHTVMKV</sequence>
<evidence type="ECO:0000313" key="2">
    <source>
        <dbReference type="EMBL" id="CAB1419074.1"/>
    </source>
</evidence>
<reference evidence="2" key="1">
    <citation type="submission" date="2020-03" db="EMBL/GenBank/DDBJ databases">
        <authorList>
            <person name="Weist P."/>
        </authorList>
    </citation>
    <scope>NUCLEOTIDE SEQUENCE</scope>
</reference>
<name>A0A9N7YC97_PLEPL</name>
<gene>
    <name evidence="2" type="ORF">PLEPLA_LOCUS6902</name>
</gene>
<proteinExistence type="predicted"/>
<feature type="compositionally biased region" description="Basic and acidic residues" evidence="1">
    <location>
        <begin position="36"/>
        <end position="51"/>
    </location>
</feature>
<dbReference type="EMBL" id="CADEAL010000362">
    <property type="protein sequence ID" value="CAB1419074.1"/>
    <property type="molecule type" value="Genomic_DNA"/>
</dbReference>
<feature type="region of interest" description="Disordered" evidence="1">
    <location>
        <begin position="36"/>
        <end position="62"/>
    </location>
</feature>
<evidence type="ECO:0000256" key="1">
    <source>
        <dbReference type="SAM" id="MobiDB-lite"/>
    </source>
</evidence>
<feature type="compositionally biased region" description="Basic and acidic residues" evidence="1">
    <location>
        <begin position="102"/>
        <end position="120"/>
    </location>
</feature>
<dbReference type="Proteomes" id="UP001153269">
    <property type="component" value="Unassembled WGS sequence"/>
</dbReference>
<keyword evidence="3" id="KW-1185">Reference proteome</keyword>
<dbReference type="AlphaFoldDB" id="A0A9N7YC97"/>
<feature type="compositionally biased region" description="Basic and acidic residues" evidence="1">
    <location>
        <begin position="85"/>
        <end position="94"/>
    </location>
</feature>